<feature type="transmembrane region" description="Helical" evidence="1">
    <location>
        <begin position="21"/>
        <end position="42"/>
    </location>
</feature>
<evidence type="ECO:0000313" key="2">
    <source>
        <dbReference type="EMBL" id="SEE96820.1"/>
    </source>
</evidence>
<protein>
    <submittedName>
        <fullName evidence="2">Alternate signal-mediated exported protein, RER_14450 family</fullName>
    </submittedName>
</protein>
<dbReference type="InterPro" id="IPR023833">
    <property type="entry name" value="Signal_pept_SipW-depend-type"/>
</dbReference>
<dbReference type="EMBL" id="FNTX01000002">
    <property type="protein sequence ID" value="SEE96820.1"/>
    <property type="molecule type" value="Genomic_DNA"/>
</dbReference>
<gene>
    <name evidence="2" type="ORF">SAMN04488554_3962</name>
</gene>
<dbReference type="Proteomes" id="UP000199220">
    <property type="component" value="Unassembled WGS sequence"/>
</dbReference>
<evidence type="ECO:0000313" key="3">
    <source>
        <dbReference type="Proteomes" id="UP000199220"/>
    </source>
</evidence>
<reference evidence="3" key="1">
    <citation type="submission" date="2016-10" db="EMBL/GenBank/DDBJ databases">
        <authorList>
            <person name="Varghese N."/>
            <person name="Submissions S."/>
        </authorList>
    </citation>
    <scope>NUCLEOTIDE SEQUENCE [LARGE SCALE GENOMIC DNA]</scope>
    <source>
        <strain evidence="3">DSM 21368</strain>
    </source>
</reference>
<proteinExistence type="predicted"/>
<dbReference type="STRING" id="648782.SAMN04488554_3962"/>
<dbReference type="AlphaFoldDB" id="A0A1H5N5S7"/>
<organism evidence="2 3">
    <name type="scientific">Ruania alba</name>
    <dbReference type="NCBI Taxonomy" id="648782"/>
    <lineage>
        <taxon>Bacteria</taxon>
        <taxon>Bacillati</taxon>
        <taxon>Actinomycetota</taxon>
        <taxon>Actinomycetes</taxon>
        <taxon>Micrococcales</taxon>
        <taxon>Ruaniaceae</taxon>
        <taxon>Ruania</taxon>
    </lineage>
</organism>
<keyword evidence="1" id="KW-1133">Transmembrane helix</keyword>
<dbReference type="OrthoDB" id="4954224at2"/>
<keyword evidence="1" id="KW-0472">Membrane</keyword>
<dbReference type="NCBIfam" id="TIGR04088">
    <property type="entry name" value="cognate_SipW"/>
    <property type="match status" value="1"/>
</dbReference>
<name>A0A1H5N5S7_9MICO</name>
<keyword evidence="1" id="KW-0812">Transmembrane</keyword>
<keyword evidence="3" id="KW-1185">Reference proteome</keyword>
<dbReference type="InterPro" id="IPR024006">
    <property type="entry name" value="Alt_signal_exp_actinobact"/>
</dbReference>
<dbReference type="NCBIfam" id="TIGR04089">
    <property type="entry name" value="exp_by_SipW_III"/>
    <property type="match status" value="1"/>
</dbReference>
<sequence>MDAEQWNIRIKGDVVNRIVKGSIAGGAGVALLLGGAGTFALWSESVTAEGGTVSTGNLDLALVADSEQWTDASPDVDENDTAFDPTTDSIVPGDVITFEQEFTVTAWGKNLRAQLQIDPDSYTIAQGVSDHVTVELELNSVGTTSATITEVNATTYEIDPNSDYDPGTTITFSGMVTITFDGDEETGANDSYGEEVDDAVDLDELAFDLTQVRP</sequence>
<accession>A0A1H5N5S7</accession>
<evidence type="ECO:0000256" key="1">
    <source>
        <dbReference type="SAM" id="Phobius"/>
    </source>
</evidence>